<dbReference type="Proteomes" id="UP001162131">
    <property type="component" value="Unassembled WGS sequence"/>
</dbReference>
<keyword evidence="4" id="KW-1185">Reference proteome</keyword>
<name>A0AAU9IK92_9CILI</name>
<dbReference type="AlphaFoldDB" id="A0AAU9IK92"/>
<comment type="caution">
    <text evidence="3">The sequence shown here is derived from an EMBL/GenBank/DDBJ whole genome shotgun (WGS) entry which is preliminary data.</text>
</comment>
<dbReference type="EMBL" id="CAJZBQ010000011">
    <property type="protein sequence ID" value="CAG9314191.1"/>
    <property type="molecule type" value="Genomic_DNA"/>
</dbReference>
<reference evidence="3" key="1">
    <citation type="submission" date="2021-09" db="EMBL/GenBank/DDBJ databases">
        <authorList>
            <consortium name="AG Swart"/>
            <person name="Singh M."/>
            <person name="Singh A."/>
            <person name="Seah K."/>
            <person name="Emmerich C."/>
        </authorList>
    </citation>
    <scope>NUCLEOTIDE SEQUENCE</scope>
    <source>
        <strain evidence="3">ATCC30299</strain>
    </source>
</reference>
<gene>
    <name evidence="3" type="ORF">BSTOLATCC_MIC9987</name>
</gene>
<protein>
    <submittedName>
        <fullName evidence="3">Uncharacterized protein</fullName>
    </submittedName>
</protein>
<evidence type="ECO:0000256" key="1">
    <source>
        <dbReference type="SAM" id="Coils"/>
    </source>
</evidence>
<proteinExistence type="predicted"/>
<evidence type="ECO:0000313" key="4">
    <source>
        <dbReference type="Proteomes" id="UP001162131"/>
    </source>
</evidence>
<organism evidence="3 4">
    <name type="scientific">Blepharisma stoltei</name>
    <dbReference type="NCBI Taxonomy" id="1481888"/>
    <lineage>
        <taxon>Eukaryota</taxon>
        <taxon>Sar</taxon>
        <taxon>Alveolata</taxon>
        <taxon>Ciliophora</taxon>
        <taxon>Postciliodesmatophora</taxon>
        <taxon>Heterotrichea</taxon>
        <taxon>Heterotrichida</taxon>
        <taxon>Blepharismidae</taxon>
        <taxon>Blepharisma</taxon>
    </lineage>
</organism>
<evidence type="ECO:0000256" key="2">
    <source>
        <dbReference type="SAM" id="MobiDB-lite"/>
    </source>
</evidence>
<feature type="coiled-coil region" evidence="1">
    <location>
        <begin position="205"/>
        <end position="264"/>
    </location>
</feature>
<sequence>MESHKQPLNTKTEKIEGPRPSTDAIADMTPISEMSSEQQLSDLLEKMIQNLSSAINEEFNKNAQTTDETLFCLPDLNSFNFHEKAQLARDLADLLFQCKTNRESIRSRQSLENIRGMRVSQSMPVNRSWGEILNMIYSSQAEPIYMTPIQIKELVATLLHFCGKSKTHNIKTQLFQTQLNYINTAYKLNKINTAARKKEDERSYMENANSKLDETIKLMKKHEKKLEKQLEDCMYENYLSDEYNKQIQAELEEARDALKELLKESPTHVRQQTAPMHKKSVSSSIIVERSRNTFEEASTNPFLMKK</sequence>
<evidence type="ECO:0000313" key="3">
    <source>
        <dbReference type="EMBL" id="CAG9314191.1"/>
    </source>
</evidence>
<accession>A0AAU9IK92</accession>
<feature type="region of interest" description="Disordered" evidence="2">
    <location>
        <begin position="265"/>
        <end position="285"/>
    </location>
</feature>
<feature type="region of interest" description="Disordered" evidence="2">
    <location>
        <begin position="1"/>
        <end position="24"/>
    </location>
</feature>
<keyword evidence="1" id="KW-0175">Coiled coil</keyword>
<feature type="compositionally biased region" description="Basic and acidic residues" evidence="2">
    <location>
        <begin position="1"/>
        <end position="17"/>
    </location>
</feature>